<evidence type="ECO:0000313" key="15">
    <source>
        <dbReference type="Proteomes" id="UP001186944"/>
    </source>
</evidence>
<dbReference type="GO" id="GO:0001607">
    <property type="term" value="F:neuromedin U receptor activity"/>
    <property type="evidence" value="ECO:0007669"/>
    <property type="project" value="InterPro"/>
</dbReference>
<feature type="transmembrane region" description="Helical" evidence="12">
    <location>
        <begin position="162"/>
        <end position="181"/>
    </location>
</feature>
<evidence type="ECO:0000313" key="14">
    <source>
        <dbReference type="EMBL" id="KAK3098002.1"/>
    </source>
</evidence>
<keyword evidence="4 12" id="KW-1133">Transmembrane helix</keyword>
<dbReference type="PRINTS" id="PR00237">
    <property type="entry name" value="GPCRRHODOPSN"/>
</dbReference>
<evidence type="ECO:0000256" key="7">
    <source>
        <dbReference type="ARBA" id="ARBA00023157"/>
    </source>
</evidence>
<dbReference type="PRINTS" id="PR01565">
    <property type="entry name" value="NEUROMEDINUR"/>
</dbReference>
<dbReference type="SMART" id="SM01381">
    <property type="entry name" value="7TM_GPCR_Srsx"/>
    <property type="match status" value="1"/>
</dbReference>
<dbReference type="Gene3D" id="1.20.1070.10">
    <property type="entry name" value="Rhodopsin 7-helix transmembrane proteins"/>
    <property type="match status" value="1"/>
</dbReference>
<feature type="domain" description="G-protein coupled receptors family 1 profile" evidence="13">
    <location>
        <begin position="60"/>
        <end position="331"/>
    </location>
</feature>
<dbReference type="PANTHER" id="PTHR24243">
    <property type="entry name" value="G-PROTEIN COUPLED RECEPTOR"/>
    <property type="match status" value="1"/>
</dbReference>
<evidence type="ECO:0000256" key="1">
    <source>
        <dbReference type="ARBA" id="ARBA00004651"/>
    </source>
</evidence>
<dbReference type="InterPro" id="IPR017452">
    <property type="entry name" value="GPCR_Rhodpsn_7TM"/>
</dbReference>
<dbReference type="EMBL" id="VSWD01000007">
    <property type="protein sequence ID" value="KAK3098002.1"/>
    <property type="molecule type" value="Genomic_DNA"/>
</dbReference>
<dbReference type="PANTHER" id="PTHR24243:SF208">
    <property type="entry name" value="PYROKININ-1 RECEPTOR"/>
    <property type="match status" value="1"/>
</dbReference>
<feature type="transmembrane region" description="Helical" evidence="12">
    <location>
        <begin position="269"/>
        <end position="288"/>
    </location>
</feature>
<gene>
    <name evidence="14" type="ORF">FSP39_015216</name>
</gene>
<evidence type="ECO:0000256" key="8">
    <source>
        <dbReference type="ARBA" id="ARBA00023170"/>
    </source>
</evidence>
<keyword evidence="10 11" id="KW-0807">Transducer</keyword>
<comment type="caution">
    <text evidence="14">The sequence shown here is derived from an EMBL/GenBank/DDBJ whole genome shotgun (WGS) entry which is preliminary data.</text>
</comment>
<dbReference type="GO" id="GO:0005886">
    <property type="term" value="C:plasma membrane"/>
    <property type="evidence" value="ECO:0007669"/>
    <property type="project" value="UniProtKB-SubCell"/>
</dbReference>
<feature type="transmembrane region" description="Helical" evidence="12">
    <location>
        <begin position="45"/>
        <end position="68"/>
    </location>
</feature>
<keyword evidence="3 11" id="KW-0812">Transmembrane</keyword>
<evidence type="ECO:0000256" key="3">
    <source>
        <dbReference type="ARBA" id="ARBA00022692"/>
    </source>
</evidence>
<evidence type="ECO:0000256" key="2">
    <source>
        <dbReference type="ARBA" id="ARBA00022475"/>
    </source>
</evidence>
<keyword evidence="2" id="KW-1003">Cell membrane</keyword>
<feature type="transmembrane region" description="Helical" evidence="12">
    <location>
        <begin position="223"/>
        <end position="244"/>
    </location>
</feature>
<evidence type="ECO:0000256" key="10">
    <source>
        <dbReference type="ARBA" id="ARBA00023224"/>
    </source>
</evidence>
<feature type="transmembrane region" description="Helical" evidence="12">
    <location>
        <begin position="308"/>
        <end position="330"/>
    </location>
</feature>
<organism evidence="14 15">
    <name type="scientific">Pinctada imbricata</name>
    <name type="common">Atlantic pearl-oyster</name>
    <name type="synonym">Pinctada martensii</name>
    <dbReference type="NCBI Taxonomy" id="66713"/>
    <lineage>
        <taxon>Eukaryota</taxon>
        <taxon>Metazoa</taxon>
        <taxon>Spiralia</taxon>
        <taxon>Lophotrochozoa</taxon>
        <taxon>Mollusca</taxon>
        <taxon>Bivalvia</taxon>
        <taxon>Autobranchia</taxon>
        <taxon>Pteriomorphia</taxon>
        <taxon>Pterioida</taxon>
        <taxon>Pterioidea</taxon>
        <taxon>Pteriidae</taxon>
        <taxon>Pinctada</taxon>
    </lineage>
</organism>
<keyword evidence="5 11" id="KW-0297">G-protein coupled receptor</keyword>
<evidence type="ECO:0000256" key="12">
    <source>
        <dbReference type="SAM" id="Phobius"/>
    </source>
</evidence>
<evidence type="ECO:0000256" key="9">
    <source>
        <dbReference type="ARBA" id="ARBA00023180"/>
    </source>
</evidence>
<comment type="similarity">
    <text evidence="11">Belongs to the G-protein coupled receptor 1 family.</text>
</comment>
<dbReference type="InterPro" id="IPR005390">
    <property type="entry name" value="NeuromedU_rcpt"/>
</dbReference>
<keyword evidence="15" id="KW-1185">Reference proteome</keyword>
<keyword evidence="6 12" id="KW-0472">Membrane</keyword>
<sequence>MRGINTSKFHIDMNSSEHHMQNYSEIEDLLLHMGQKRRDMVSTTILLLVYSLIFFTGTVGNICTCIVIVKNKYMHTATNFYLFSLAISDVLILLFGLPFEAYSIWEAYPYRFGEFFCIFKAFLTETTSYASIITITAFTIERYIAICFPLKSHRITDLRRSAKIIMFIWAFAAACALPYPIHTRTFYFLINPETDKPVKDSFMCNIPKHWHSRMRYMFQVSTFIFFVLPMTVIIVLYVLIVIALRKTTLVRANSEDSTKSHSHNHSMRTVIRMLFAVVVAFFLCWAPFHVQRLYTLYENDWTEYSLEIQSHLFYVSGVLYFVSSTVNPILYNVMSRRYRQAFKETIFCCFAKRMTKYERSLLNYHSMRSASCYRGYRRKTTPEYQLTHIEHSSFHDGYLSRNIADEIQSSPAAIKLLAKRETRAVQFVNGHLQQQDYIESSQPLTTSILNQELKQNGLSNT</sequence>
<evidence type="ECO:0000259" key="13">
    <source>
        <dbReference type="PROSITE" id="PS50262"/>
    </source>
</evidence>
<evidence type="ECO:0000256" key="6">
    <source>
        <dbReference type="ARBA" id="ARBA00023136"/>
    </source>
</evidence>
<keyword evidence="7" id="KW-1015">Disulfide bond</keyword>
<evidence type="ECO:0000256" key="11">
    <source>
        <dbReference type="RuleBase" id="RU000688"/>
    </source>
</evidence>
<dbReference type="Pfam" id="PF00001">
    <property type="entry name" value="7tm_1"/>
    <property type="match status" value="1"/>
</dbReference>
<dbReference type="Proteomes" id="UP001186944">
    <property type="component" value="Unassembled WGS sequence"/>
</dbReference>
<protein>
    <recommendedName>
        <fullName evidence="13">G-protein coupled receptors family 1 profile domain-containing protein</fullName>
    </recommendedName>
</protein>
<evidence type="ECO:0000256" key="5">
    <source>
        <dbReference type="ARBA" id="ARBA00023040"/>
    </source>
</evidence>
<dbReference type="SUPFAM" id="SSF81321">
    <property type="entry name" value="Family A G protein-coupled receptor-like"/>
    <property type="match status" value="1"/>
</dbReference>
<dbReference type="PROSITE" id="PS00237">
    <property type="entry name" value="G_PROTEIN_RECEP_F1_1"/>
    <property type="match status" value="1"/>
</dbReference>
<accession>A0AA88YEP4</accession>
<keyword evidence="9" id="KW-0325">Glycoprotein</keyword>
<keyword evidence="8 11" id="KW-0675">Receptor</keyword>
<dbReference type="AlphaFoldDB" id="A0AA88YEP4"/>
<proteinExistence type="inferred from homology"/>
<dbReference type="CDD" id="cd15134">
    <property type="entry name" value="7tmA_capaR"/>
    <property type="match status" value="1"/>
</dbReference>
<name>A0AA88YEP4_PINIB</name>
<evidence type="ECO:0000256" key="4">
    <source>
        <dbReference type="ARBA" id="ARBA00022989"/>
    </source>
</evidence>
<dbReference type="PROSITE" id="PS50262">
    <property type="entry name" value="G_PROTEIN_RECEP_F1_2"/>
    <property type="match status" value="1"/>
</dbReference>
<dbReference type="InterPro" id="IPR000276">
    <property type="entry name" value="GPCR_Rhodpsn"/>
</dbReference>
<reference evidence="14" key="1">
    <citation type="submission" date="2019-08" db="EMBL/GenBank/DDBJ databases">
        <title>The improved chromosome-level genome for the pearl oyster Pinctada fucata martensii using PacBio sequencing and Hi-C.</title>
        <authorList>
            <person name="Zheng Z."/>
        </authorList>
    </citation>
    <scope>NUCLEOTIDE SEQUENCE</scope>
    <source>
        <strain evidence="14">ZZ-2019</strain>
        <tissue evidence="14">Adductor muscle</tissue>
    </source>
</reference>
<comment type="subcellular location">
    <subcellularLocation>
        <location evidence="1">Cell membrane</location>
        <topology evidence="1">Multi-pass membrane protein</topology>
    </subcellularLocation>
</comment>
<feature type="transmembrane region" description="Helical" evidence="12">
    <location>
        <begin position="80"/>
        <end position="99"/>
    </location>
</feature>
<feature type="transmembrane region" description="Helical" evidence="12">
    <location>
        <begin position="129"/>
        <end position="150"/>
    </location>
</feature>